<proteinExistence type="predicted"/>
<evidence type="ECO:0000313" key="2">
    <source>
        <dbReference type="Proteomes" id="UP000054107"/>
    </source>
</evidence>
<sequence length="271" mass="30125">MGKRRRFSSYYSNNVIYELPTVKGSSASSSSSSRPTKFKPSKEAFTTLLNDAFSESIKATELDRKKVPPGTFEELDAQYGGYWSTNSCKRLKMNSLSLYKDFVETNFDEFLNSIRENKEIFPVEDLPSALRADLNKNLTSAVTQYSDFSCAFSFIVKMCMIGFATLNNNAFGLKSIIPKEFQPSFKNMSLPAAPVVPPSSVNTCKDYVGLFSLSHLQIVSTLNFGVAGVQAKTNASHPLWIELDQKISPTSQTNNSGNQTDSRLQQVFNMA</sequence>
<gene>
    <name evidence="1" type="primary">PARPA_05648.1 scaffold 18756</name>
</gene>
<organism evidence="1 2">
    <name type="scientific">Parasitella parasitica</name>
    <dbReference type="NCBI Taxonomy" id="35722"/>
    <lineage>
        <taxon>Eukaryota</taxon>
        <taxon>Fungi</taxon>
        <taxon>Fungi incertae sedis</taxon>
        <taxon>Mucoromycota</taxon>
        <taxon>Mucoromycotina</taxon>
        <taxon>Mucoromycetes</taxon>
        <taxon>Mucorales</taxon>
        <taxon>Mucorineae</taxon>
        <taxon>Mucoraceae</taxon>
        <taxon>Parasitella</taxon>
    </lineage>
</organism>
<keyword evidence="2" id="KW-1185">Reference proteome</keyword>
<dbReference type="Proteomes" id="UP000054107">
    <property type="component" value="Unassembled WGS sequence"/>
</dbReference>
<dbReference type="AlphaFoldDB" id="A0A0B7N0D1"/>
<protein>
    <submittedName>
        <fullName evidence="1">Uncharacterized protein</fullName>
    </submittedName>
</protein>
<dbReference type="OrthoDB" id="2289398at2759"/>
<dbReference type="EMBL" id="LN726795">
    <property type="protein sequence ID" value="CEP11766.1"/>
    <property type="molecule type" value="Genomic_DNA"/>
</dbReference>
<accession>A0A0B7N0D1</accession>
<evidence type="ECO:0000313" key="1">
    <source>
        <dbReference type="EMBL" id="CEP11766.1"/>
    </source>
</evidence>
<name>A0A0B7N0D1_9FUNG</name>
<reference evidence="1 2" key="1">
    <citation type="submission" date="2014-09" db="EMBL/GenBank/DDBJ databases">
        <authorList>
            <person name="Ellenberger Sabrina"/>
        </authorList>
    </citation>
    <scope>NUCLEOTIDE SEQUENCE [LARGE SCALE GENOMIC DNA]</scope>
    <source>
        <strain evidence="1 2">CBS 412.66</strain>
    </source>
</reference>